<dbReference type="Proteomes" id="UP000183417">
    <property type="component" value="Unassembled WGS sequence"/>
</dbReference>
<protein>
    <submittedName>
        <fullName evidence="1">Uncharacterized protein</fullName>
    </submittedName>
</protein>
<evidence type="ECO:0000313" key="1">
    <source>
        <dbReference type="EMBL" id="SDZ49056.1"/>
    </source>
</evidence>
<dbReference type="EMBL" id="FNPE01000028">
    <property type="protein sequence ID" value="SDZ49056.1"/>
    <property type="molecule type" value="Genomic_DNA"/>
</dbReference>
<name>A0A1H3TFP9_9BURK</name>
<accession>A0A1H3TFP9</accession>
<sequence>MQAIKTIREASKIAKGLGLVRGKGTFNGEAFWTRPGDSAIITRARLAELAGLV</sequence>
<proteinExistence type="predicted"/>
<gene>
    <name evidence="1" type="ORF">SAMN05421547_12839</name>
</gene>
<organism evidence="1 2">
    <name type="scientific">Delftia lacustris</name>
    <dbReference type="NCBI Taxonomy" id="558537"/>
    <lineage>
        <taxon>Bacteria</taxon>
        <taxon>Pseudomonadati</taxon>
        <taxon>Pseudomonadota</taxon>
        <taxon>Betaproteobacteria</taxon>
        <taxon>Burkholderiales</taxon>
        <taxon>Comamonadaceae</taxon>
        <taxon>Delftia</taxon>
    </lineage>
</organism>
<evidence type="ECO:0000313" key="2">
    <source>
        <dbReference type="Proteomes" id="UP000183417"/>
    </source>
</evidence>
<dbReference type="RefSeq" id="WP_167368427.1">
    <property type="nucleotide sequence ID" value="NZ_CP141274.1"/>
</dbReference>
<reference evidence="1 2" key="1">
    <citation type="submission" date="2016-10" db="EMBL/GenBank/DDBJ databases">
        <authorList>
            <person name="de Groot N.N."/>
        </authorList>
    </citation>
    <scope>NUCLEOTIDE SEQUENCE [LARGE SCALE GENOMIC DNA]</scope>
    <source>
        <strain evidence="1 2">LMG 24775</strain>
    </source>
</reference>
<dbReference type="GeneID" id="94693388"/>
<dbReference type="AlphaFoldDB" id="A0A1H3TFP9"/>